<dbReference type="CDD" id="cd07812">
    <property type="entry name" value="SRPBCC"/>
    <property type="match status" value="1"/>
</dbReference>
<protein>
    <submittedName>
        <fullName evidence="1">Polyketide cyclase</fullName>
    </submittedName>
</protein>
<keyword evidence="2" id="KW-1185">Reference proteome</keyword>
<accession>A0A512DAJ9</accession>
<sequence>MAVVERHAACPSESVMAIVRDGWSYAAWVVGASRIRSVDPDWPAAGSTIHHSAGAWPLVINDSTVSRSWDGAHRLELQARGWPLGEARIRIEVVPDADGEGCTIRMTEDAVRGPGTLVPKPLRDAMLVPRNVETLKRLVLLAEGRGTATGAATR</sequence>
<dbReference type="SUPFAM" id="SSF55961">
    <property type="entry name" value="Bet v1-like"/>
    <property type="match status" value="1"/>
</dbReference>
<dbReference type="Pfam" id="PF10604">
    <property type="entry name" value="Polyketide_cyc2"/>
    <property type="match status" value="1"/>
</dbReference>
<name>A0A512DAJ9_9CELL</name>
<dbReference type="Gene3D" id="3.30.530.20">
    <property type="match status" value="1"/>
</dbReference>
<evidence type="ECO:0000313" key="2">
    <source>
        <dbReference type="Proteomes" id="UP000321181"/>
    </source>
</evidence>
<comment type="caution">
    <text evidence="1">The sequence shown here is derived from an EMBL/GenBank/DDBJ whole genome shotgun (WGS) entry which is preliminary data.</text>
</comment>
<dbReference type="OrthoDB" id="4483486at2"/>
<dbReference type="InterPro" id="IPR023393">
    <property type="entry name" value="START-like_dom_sf"/>
</dbReference>
<gene>
    <name evidence="1" type="ORF">CAE01nite_12310</name>
</gene>
<organism evidence="1 2">
    <name type="scientific">Cellulomonas aerilata</name>
    <dbReference type="NCBI Taxonomy" id="515326"/>
    <lineage>
        <taxon>Bacteria</taxon>
        <taxon>Bacillati</taxon>
        <taxon>Actinomycetota</taxon>
        <taxon>Actinomycetes</taxon>
        <taxon>Micrococcales</taxon>
        <taxon>Cellulomonadaceae</taxon>
        <taxon>Cellulomonas</taxon>
    </lineage>
</organism>
<dbReference type="AlphaFoldDB" id="A0A512DAJ9"/>
<dbReference type="Proteomes" id="UP000321181">
    <property type="component" value="Unassembled WGS sequence"/>
</dbReference>
<dbReference type="RefSeq" id="WP_146901572.1">
    <property type="nucleotide sequence ID" value="NZ_BAAARM010000002.1"/>
</dbReference>
<proteinExistence type="predicted"/>
<evidence type="ECO:0000313" key="1">
    <source>
        <dbReference type="EMBL" id="GEO33506.1"/>
    </source>
</evidence>
<dbReference type="EMBL" id="BJYY01000010">
    <property type="protein sequence ID" value="GEO33506.1"/>
    <property type="molecule type" value="Genomic_DNA"/>
</dbReference>
<dbReference type="InterPro" id="IPR019587">
    <property type="entry name" value="Polyketide_cyclase/dehydratase"/>
</dbReference>
<reference evidence="1 2" key="1">
    <citation type="submission" date="2019-07" db="EMBL/GenBank/DDBJ databases">
        <title>Whole genome shotgun sequence of Cellulomonas aerilata NBRC 106308.</title>
        <authorList>
            <person name="Hosoyama A."/>
            <person name="Uohara A."/>
            <person name="Ohji S."/>
            <person name="Ichikawa N."/>
        </authorList>
    </citation>
    <scope>NUCLEOTIDE SEQUENCE [LARGE SCALE GENOMIC DNA]</scope>
    <source>
        <strain evidence="1 2">NBRC 106308</strain>
    </source>
</reference>